<keyword evidence="2" id="KW-1185">Reference proteome</keyword>
<dbReference type="Proteomes" id="UP000078542">
    <property type="component" value="Unassembled WGS sequence"/>
</dbReference>
<gene>
    <name evidence="1" type="ORF">ALC62_02940</name>
</gene>
<reference evidence="1 2" key="1">
    <citation type="submission" date="2016-03" db="EMBL/GenBank/DDBJ databases">
        <title>Cyphomyrmex costatus WGS genome.</title>
        <authorList>
            <person name="Nygaard S."/>
            <person name="Hu H."/>
            <person name="Boomsma J."/>
            <person name="Zhang G."/>
        </authorList>
    </citation>
    <scope>NUCLEOTIDE SEQUENCE [LARGE SCALE GENOMIC DNA]</scope>
    <source>
        <strain evidence="1">MS0001</strain>
        <tissue evidence="1">Whole body</tissue>
    </source>
</reference>
<organism evidence="1 2">
    <name type="scientific">Cyphomyrmex costatus</name>
    <dbReference type="NCBI Taxonomy" id="456900"/>
    <lineage>
        <taxon>Eukaryota</taxon>
        <taxon>Metazoa</taxon>
        <taxon>Ecdysozoa</taxon>
        <taxon>Arthropoda</taxon>
        <taxon>Hexapoda</taxon>
        <taxon>Insecta</taxon>
        <taxon>Pterygota</taxon>
        <taxon>Neoptera</taxon>
        <taxon>Endopterygota</taxon>
        <taxon>Hymenoptera</taxon>
        <taxon>Apocrita</taxon>
        <taxon>Aculeata</taxon>
        <taxon>Formicoidea</taxon>
        <taxon>Formicidae</taxon>
        <taxon>Myrmicinae</taxon>
        <taxon>Cyphomyrmex</taxon>
    </lineage>
</organism>
<dbReference type="EMBL" id="KQ977041">
    <property type="protein sequence ID" value="KYN06179.1"/>
    <property type="molecule type" value="Genomic_DNA"/>
</dbReference>
<dbReference type="AlphaFoldDB" id="A0A195D1A1"/>
<evidence type="ECO:0000313" key="2">
    <source>
        <dbReference type="Proteomes" id="UP000078542"/>
    </source>
</evidence>
<accession>A0A195D1A1</accession>
<protein>
    <submittedName>
        <fullName evidence="1">Uncharacterized protein</fullName>
    </submittedName>
</protein>
<dbReference type="STRING" id="456900.A0A195D1A1"/>
<evidence type="ECO:0000313" key="1">
    <source>
        <dbReference type="EMBL" id="KYN06179.1"/>
    </source>
</evidence>
<name>A0A195D1A1_9HYME</name>
<proteinExistence type="predicted"/>
<sequence length="206" mass="24114">MQTSTDKSFINHNFIFQERSVLPKYPKVSPVIRPSPSSSGSTLDCSSNTTLVTNTSPFNSQTALITEKRYFSGDTEKGSNHYYAENLRNNHQKALNRSRIYDPLNKKQDVDYKQLDPLLPSEQSSSINILMDPPDMKVLKDSQEPIRLSPSEFQKEPKPSRLRFATQVSYHIYFMNLYKILFNTKFFEQFKIDYFFNVKMHNFSYY</sequence>